<dbReference type="OrthoDB" id="6116667at2"/>
<dbReference type="Proteomes" id="UP000237310">
    <property type="component" value="Unassembled WGS sequence"/>
</dbReference>
<gene>
    <name evidence="1" type="ORF">C3L50_07555</name>
</gene>
<dbReference type="InterPro" id="IPR025584">
    <property type="entry name" value="Cthe_2159"/>
</dbReference>
<accession>A0A2S5AAX4</accession>
<dbReference type="EMBL" id="PQVG01000004">
    <property type="protein sequence ID" value="POY39684.1"/>
    <property type="molecule type" value="Genomic_DNA"/>
</dbReference>
<evidence type="ECO:0000313" key="2">
    <source>
        <dbReference type="Proteomes" id="UP000237310"/>
    </source>
</evidence>
<comment type="caution">
    <text evidence="1">The sequence shown here is derived from an EMBL/GenBank/DDBJ whole genome shotgun (WGS) entry which is preliminary data.</text>
</comment>
<protein>
    <recommendedName>
        <fullName evidence="3">Carbohydrate-binding domain-containing protein</fullName>
    </recommendedName>
</protein>
<reference evidence="1 2" key="1">
    <citation type="submission" date="2018-01" db="EMBL/GenBank/DDBJ databases">
        <authorList>
            <person name="Gaut B.S."/>
            <person name="Morton B.R."/>
            <person name="Clegg M.T."/>
            <person name="Duvall M.R."/>
        </authorList>
    </citation>
    <scope>NUCLEOTIDE SEQUENCE [LARGE SCALE GENOMIC DNA]</scope>
    <source>
        <strain evidence="1 2">HR-AY</strain>
    </source>
</reference>
<organism evidence="1 2">
    <name type="scientific">Flavobacterium alvei</name>
    <dbReference type="NCBI Taxonomy" id="2080416"/>
    <lineage>
        <taxon>Bacteria</taxon>
        <taxon>Pseudomonadati</taxon>
        <taxon>Bacteroidota</taxon>
        <taxon>Flavobacteriia</taxon>
        <taxon>Flavobacteriales</taxon>
        <taxon>Flavobacteriaceae</taxon>
        <taxon>Flavobacterium</taxon>
    </lineage>
</organism>
<dbReference type="Pfam" id="PF14262">
    <property type="entry name" value="Cthe_2159"/>
    <property type="match status" value="1"/>
</dbReference>
<proteinExistence type="predicted"/>
<evidence type="ECO:0008006" key="3">
    <source>
        <dbReference type="Google" id="ProtNLM"/>
    </source>
</evidence>
<keyword evidence="2" id="KW-1185">Reference proteome</keyword>
<name>A0A2S5AAX4_9FLAO</name>
<dbReference type="AlphaFoldDB" id="A0A2S5AAX4"/>
<dbReference type="RefSeq" id="WP_103805572.1">
    <property type="nucleotide sequence ID" value="NZ_PQVG01000004.1"/>
</dbReference>
<sequence length="905" mass="90061">MRKIYLLGLLLLLTNLSFGQQKIRVHNSGNTMYAKELTAVDSIKLESTYTKFKLSDATNTLNIQKTMIDSLTFTTNTVNLDKIYIIYNGTDDATIINPYATSGVTITATAGTVVVTAASGITNLEYNILGSSTNGSLTITTDLAVNLVLNNLTLTNPNGAALTVSGAKTTNILLKSGTTNTLSDGSTSTKNGTITTNGPIVIQDSGTLVINGIKKHGINTSSTITVLNGTTTINSAASDGLHSEGFVMSNGTVNVLSSLGDGIDAGDAAIAISGGTINVTSTAADVKAIKTGTGTIAITGGTINLTVSGAQSKGISAKGNITITSGTFAITISGATVLTASGSGFDPSYCSAIKSDGIIAVNGGTFTINSLAGANGGKVFSANGEINITAGNITTNTAGNGGIYTNILGIADSFSTASFTSDTNINISGGIVNITNSGTDGKGISADLNVAISGTAQITITNSGASGKAIKADGNISVDGGTTTTNLSGATVLTASGSGYDTSYPSGLKATGTITINSGSVTVIGTTAATGTKGISADGNITINGGTINVTTTGNGAVYTNTTGTVDSYSSAAITTDANLVINAGTITTSSSGTGGKGLKADGTMTIGTVSTSPTLNITTTGARFLVSGTDYAHPKTIVATSAISILNGTNTINSTDDGIHSDVSVTISGGNTIVNAISSVTAMGEGVEAPIINFTGGVTNITASNDGINATYGTVAGGTESNDGSQLNISGGVVIVAGKDAIDSNGNITITGGTTIVTGPTASPEEGIDFNGTFNMNGGVLISGGSNASMTKSMSTTSTQRGMYLKSSASLAATSLIHIRTASGTELATFKPKNAVYYFHFSSPSVAASTSYQIYFGGTYTGGSFVGNSTAWGLYTGGTYSTSGATLKSTFTSSASSTVNTVSF</sequence>
<evidence type="ECO:0000313" key="1">
    <source>
        <dbReference type="EMBL" id="POY39684.1"/>
    </source>
</evidence>